<feature type="transmembrane region" description="Helical" evidence="5">
    <location>
        <begin position="90"/>
        <end position="114"/>
    </location>
</feature>
<keyword evidence="3 5" id="KW-1133">Transmembrane helix</keyword>
<dbReference type="Gene3D" id="1.20.120.610">
    <property type="entry name" value="lithium bound rotor ring of v- atpase"/>
    <property type="match status" value="1"/>
</dbReference>
<organism evidence="7 8">
    <name type="scientific">Haloarcula quadrata</name>
    <dbReference type="NCBI Taxonomy" id="182779"/>
    <lineage>
        <taxon>Archaea</taxon>
        <taxon>Methanobacteriati</taxon>
        <taxon>Methanobacteriota</taxon>
        <taxon>Stenosarchaea group</taxon>
        <taxon>Halobacteria</taxon>
        <taxon>Halobacteriales</taxon>
        <taxon>Haloarculaceae</taxon>
        <taxon>Haloarcula</taxon>
    </lineage>
</organism>
<gene>
    <name evidence="7" type="ORF">BDK61_2446</name>
</gene>
<evidence type="ECO:0000259" key="6">
    <source>
        <dbReference type="Pfam" id="PF00137"/>
    </source>
</evidence>
<evidence type="ECO:0000256" key="1">
    <source>
        <dbReference type="ARBA" id="ARBA00004141"/>
    </source>
</evidence>
<reference evidence="7 8" key="1">
    <citation type="submission" date="2018-10" db="EMBL/GenBank/DDBJ databases">
        <title>Genomic Encyclopedia of Archaeal and Bacterial Type Strains, Phase II (KMG-II): from individual species to whole genera.</title>
        <authorList>
            <person name="Goeker M."/>
        </authorList>
    </citation>
    <scope>NUCLEOTIDE SEQUENCE [LARGE SCALE GENOMIC DNA]</scope>
    <source>
        <strain evidence="7 8">DSM 11927</strain>
    </source>
</reference>
<evidence type="ECO:0000256" key="2">
    <source>
        <dbReference type="ARBA" id="ARBA00022692"/>
    </source>
</evidence>
<dbReference type="EMBL" id="RBWW01000001">
    <property type="protein sequence ID" value="RKS83114.1"/>
    <property type="molecule type" value="Genomic_DNA"/>
</dbReference>
<dbReference type="InterPro" id="IPR002379">
    <property type="entry name" value="ATPase_proteolipid_c-like_dom"/>
</dbReference>
<feature type="domain" description="V-ATPase proteolipid subunit C-like" evidence="6">
    <location>
        <begin position="57"/>
        <end position="113"/>
    </location>
</feature>
<comment type="subcellular location">
    <subcellularLocation>
        <location evidence="1">Membrane</location>
        <topology evidence="1">Multi-pass membrane protein</topology>
    </subcellularLocation>
</comment>
<evidence type="ECO:0000256" key="5">
    <source>
        <dbReference type="SAM" id="Phobius"/>
    </source>
</evidence>
<evidence type="ECO:0000256" key="4">
    <source>
        <dbReference type="ARBA" id="ARBA00023136"/>
    </source>
</evidence>
<dbReference type="Proteomes" id="UP000268233">
    <property type="component" value="Unassembled WGS sequence"/>
</dbReference>
<evidence type="ECO:0000313" key="7">
    <source>
        <dbReference type="EMBL" id="RKS83114.1"/>
    </source>
</evidence>
<keyword evidence="8" id="KW-1185">Reference proteome</keyword>
<dbReference type="Pfam" id="PF00137">
    <property type="entry name" value="ATP-synt_C"/>
    <property type="match status" value="1"/>
</dbReference>
<dbReference type="GO" id="GO:0015078">
    <property type="term" value="F:proton transmembrane transporter activity"/>
    <property type="evidence" value="ECO:0007669"/>
    <property type="project" value="InterPro"/>
</dbReference>
<dbReference type="SUPFAM" id="SSF81333">
    <property type="entry name" value="F1F0 ATP synthase subunit C"/>
    <property type="match status" value="1"/>
</dbReference>
<proteinExistence type="predicted"/>
<evidence type="ECO:0000256" key="3">
    <source>
        <dbReference type="ARBA" id="ARBA00022989"/>
    </source>
</evidence>
<dbReference type="GO" id="GO:0033177">
    <property type="term" value="C:proton-transporting two-sector ATPase complex, proton-transporting domain"/>
    <property type="evidence" value="ECO:0007669"/>
    <property type="project" value="InterPro"/>
</dbReference>
<sequence>MVKHKHEYRGVEVIGPVIALAAEWKTAMSGTASAVVLQTGGPAISAEAASYLAGGLAALAVGLAALGSGFAERGIGAAAVGAIAEDPDMFGRGLILTVLPETLVILTLVTVFVVT</sequence>
<comment type="caution">
    <text evidence="7">The sequence shown here is derived from an EMBL/GenBank/DDBJ whole genome shotgun (WGS) entry which is preliminary data.</text>
</comment>
<dbReference type="AlphaFoldDB" id="A0A495R7R5"/>
<name>A0A495R7R5_9EURY</name>
<dbReference type="InterPro" id="IPR035921">
    <property type="entry name" value="F/V-ATP_Csub_sf"/>
</dbReference>
<feature type="transmembrane region" description="Helical" evidence="5">
    <location>
        <begin position="48"/>
        <end position="70"/>
    </location>
</feature>
<protein>
    <submittedName>
        <fullName evidence="7">V/A-type H+-transporting ATPase subunit K</fullName>
    </submittedName>
</protein>
<keyword evidence="2 5" id="KW-0812">Transmembrane</keyword>
<evidence type="ECO:0000313" key="8">
    <source>
        <dbReference type="Proteomes" id="UP000268233"/>
    </source>
</evidence>
<keyword evidence="4 5" id="KW-0472">Membrane</keyword>
<accession>A0A495R7R5</accession>